<dbReference type="InterPro" id="IPR050107">
    <property type="entry name" value="ABC_carbohydrate_import_ATPase"/>
</dbReference>
<protein>
    <recommendedName>
        <fullName evidence="8">Ribose/galactose/methyl galactoside import ATP-binding protein</fullName>
        <ecNumber evidence="8">7.5.2.11</ecNumber>
    </recommendedName>
</protein>
<dbReference type="Pfam" id="PF00005">
    <property type="entry name" value="ABC_tran"/>
    <property type="match status" value="1"/>
</dbReference>
<keyword evidence="3" id="KW-0677">Repeat</keyword>
<comment type="similarity">
    <text evidence="8">Belongs to the ABC transporter superfamily.</text>
</comment>
<evidence type="ECO:0000256" key="2">
    <source>
        <dbReference type="ARBA" id="ARBA00022475"/>
    </source>
</evidence>
<keyword evidence="1 8" id="KW-0813">Transport</keyword>
<dbReference type="AlphaFoldDB" id="A0AAW9KMX7"/>
<evidence type="ECO:0000313" key="10">
    <source>
        <dbReference type="EMBL" id="MDZ7543994.1"/>
    </source>
</evidence>
<dbReference type="GO" id="GO:0043211">
    <property type="term" value="F:ABC-type carbohydrate transporter activity"/>
    <property type="evidence" value="ECO:0007669"/>
    <property type="project" value="UniProtKB-UniRule"/>
</dbReference>
<evidence type="ECO:0000256" key="7">
    <source>
        <dbReference type="ARBA" id="ARBA00023136"/>
    </source>
</evidence>
<feature type="non-terminal residue" evidence="10">
    <location>
        <position position="114"/>
    </location>
</feature>
<evidence type="ECO:0000256" key="3">
    <source>
        <dbReference type="ARBA" id="ARBA00022737"/>
    </source>
</evidence>
<keyword evidence="8" id="KW-0762">Sugar transport</keyword>
<reference evidence="10" key="1">
    <citation type="submission" date="2019-11" db="EMBL/GenBank/DDBJ databases">
        <title>Characterization of Clostridium perfringens isolates from swine manure treated agricultural soils.</title>
        <authorList>
            <person name="Wushke S.T."/>
        </authorList>
    </citation>
    <scope>NUCLEOTIDE SEQUENCE</scope>
    <source>
        <strain evidence="10">X62</strain>
    </source>
</reference>
<keyword evidence="2 8" id="KW-1003">Cell membrane</keyword>
<evidence type="ECO:0000313" key="11">
    <source>
        <dbReference type="Proteomes" id="UP001288944"/>
    </source>
</evidence>
<dbReference type="PANTHER" id="PTHR43790">
    <property type="entry name" value="CARBOHYDRATE TRANSPORT ATP-BINDING PROTEIN MG119-RELATED"/>
    <property type="match status" value="1"/>
</dbReference>
<dbReference type="Gene3D" id="3.40.50.300">
    <property type="entry name" value="P-loop containing nucleotide triphosphate hydrolases"/>
    <property type="match status" value="1"/>
</dbReference>
<gene>
    <name evidence="10" type="ORF">GNF83_23100</name>
</gene>
<evidence type="ECO:0000259" key="9">
    <source>
        <dbReference type="Pfam" id="PF00005"/>
    </source>
</evidence>
<dbReference type="GO" id="GO:0016887">
    <property type="term" value="F:ATP hydrolysis activity"/>
    <property type="evidence" value="ECO:0007669"/>
    <property type="project" value="InterPro"/>
</dbReference>
<comment type="catalytic activity">
    <reaction evidence="8">
        <text>D-galactose(out) + ATP + H2O = D-galactose(in) + ADP + phosphate + H(+)</text>
        <dbReference type="Rhea" id="RHEA:60156"/>
        <dbReference type="ChEBI" id="CHEBI:4139"/>
        <dbReference type="ChEBI" id="CHEBI:15377"/>
        <dbReference type="ChEBI" id="CHEBI:15378"/>
        <dbReference type="ChEBI" id="CHEBI:30616"/>
        <dbReference type="ChEBI" id="CHEBI:43474"/>
        <dbReference type="ChEBI" id="CHEBI:456216"/>
        <dbReference type="EC" id="7.5.2.11"/>
    </reaction>
</comment>
<name>A0AAW9KMX7_CLOPF</name>
<dbReference type="EMBL" id="WNUR01001898">
    <property type="protein sequence ID" value="MDZ7543994.1"/>
    <property type="molecule type" value="Genomic_DNA"/>
</dbReference>
<evidence type="ECO:0000256" key="6">
    <source>
        <dbReference type="ARBA" id="ARBA00022967"/>
    </source>
</evidence>
<dbReference type="GO" id="GO:0005886">
    <property type="term" value="C:plasma membrane"/>
    <property type="evidence" value="ECO:0007669"/>
    <property type="project" value="UniProtKB-SubCell"/>
</dbReference>
<dbReference type="GO" id="GO:0005524">
    <property type="term" value="F:ATP binding"/>
    <property type="evidence" value="ECO:0007669"/>
    <property type="project" value="UniProtKB-UniRule"/>
</dbReference>
<comment type="subcellular location">
    <subcellularLocation>
        <location evidence="8">Cell membrane</location>
        <topology evidence="8">Peripheral membrane protein</topology>
    </subcellularLocation>
</comment>
<accession>A0AAW9KMX7</accession>
<dbReference type="PANTHER" id="PTHR43790:SF7">
    <property type="entry name" value="GALACTOSE_METHYL GALACTOSIDE IMPORT ATP-BINDING PROTEIN MGLA"/>
    <property type="match status" value="1"/>
</dbReference>
<evidence type="ECO:0000256" key="4">
    <source>
        <dbReference type="ARBA" id="ARBA00022741"/>
    </source>
</evidence>
<comment type="function">
    <text evidence="8">Part of an ABC transporter complex involved in carbohydrate import. Could be involved in ribose, galactose and/or methyl galactoside import. Responsible for energy coupling to the transport system.</text>
</comment>
<comment type="caution">
    <text evidence="10">The sequence shown here is derived from an EMBL/GenBank/DDBJ whole genome shotgun (WGS) entry which is preliminary data.</text>
</comment>
<keyword evidence="6 8" id="KW-1278">Translocase</keyword>
<dbReference type="InterPro" id="IPR003439">
    <property type="entry name" value="ABC_transporter-like_ATP-bd"/>
</dbReference>
<keyword evidence="7 8" id="KW-0472">Membrane</keyword>
<evidence type="ECO:0000256" key="5">
    <source>
        <dbReference type="ARBA" id="ARBA00022840"/>
    </source>
</evidence>
<evidence type="ECO:0000256" key="1">
    <source>
        <dbReference type="ARBA" id="ARBA00022448"/>
    </source>
</evidence>
<keyword evidence="5 8" id="KW-0067">ATP-binding</keyword>
<dbReference type="EC" id="7.5.2.11" evidence="8"/>
<sequence>MADTKYVLEMIDICKEFPGVKALDKVQLKVRPGTVHALMGENGAGKSTLMKCLFGVYIEDGGEILIDGEKSKFSNPKQAMDNGVAMVHQELNQVLQRNVMDNIWLGRYPGNAGI</sequence>
<proteinExistence type="inferred from homology"/>
<evidence type="ECO:0000256" key="8">
    <source>
        <dbReference type="RuleBase" id="RU367029"/>
    </source>
</evidence>
<organism evidence="10 11">
    <name type="scientific">Clostridium perfringens</name>
    <dbReference type="NCBI Taxonomy" id="1502"/>
    <lineage>
        <taxon>Bacteria</taxon>
        <taxon>Bacillati</taxon>
        <taxon>Bacillota</taxon>
        <taxon>Clostridia</taxon>
        <taxon>Eubacteriales</taxon>
        <taxon>Clostridiaceae</taxon>
        <taxon>Clostridium</taxon>
    </lineage>
</organism>
<dbReference type="Proteomes" id="UP001288944">
    <property type="component" value="Unassembled WGS sequence"/>
</dbReference>
<feature type="domain" description="ABC transporter" evidence="9">
    <location>
        <begin position="23"/>
        <end position="101"/>
    </location>
</feature>
<dbReference type="InterPro" id="IPR027417">
    <property type="entry name" value="P-loop_NTPase"/>
</dbReference>
<keyword evidence="4 8" id="KW-0547">Nucleotide-binding</keyword>
<dbReference type="SUPFAM" id="SSF52540">
    <property type="entry name" value="P-loop containing nucleoside triphosphate hydrolases"/>
    <property type="match status" value="1"/>
</dbReference>